<dbReference type="Proteomes" id="UP000054560">
    <property type="component" value="Unassembled WGS sequence"/>
</dbReference>
<reference evidence="2 3" key="1">
    <citation type="submission" date="2011-02" db="EMBL/GenBank/DDBJ databases">
        <title>The Genome Sequence of Sphaeroforma arctica JP610.</title>
        <authorList>
            <consortium name="The Broad Institute Genome Sequencing Platform"/>
            <person name="Russ C."/>
            <person name="Cuomo C."/>
            <person name="Young S.K."/>
            <person name="Zeng Q."/>
            <person name="Gargeya S."/>
            <person name="Alvarado L."/>
            <person name="Berlin A."/>
            <person name="Chapman S.B."/>
            <person name="Chen Z."/>
            <person name="Freedman E."/>
            <person name="Gellesch M."/>
            <person name="Goldberg J."/>
            <person name="Griggs A."/>
            <person name="Gujja S."/>
            <person name="Heilman E."/>
            <person name="Heiman D."/>
            <person name="Howarth C."/>
            <person name="Mehta T."/>
            <person name="Neiman D."/>
            <person name="Pearson M."/>
            <person name="Roberts A."/>
            <person name="Saif S."/>
            <person name="Shea T."/>
            <person name="Shenoy N."/>
            <person name="Sisk P."/>
            <person name="Stolte C."/>
            <person name="Sykes S."/>
            <person name="White J."/>
            <person name="Yandava C."/>
            <person name="Burger G."/>
            <person name="Gray M.W."/>
            <person name="Holland P.W.H."/>
            <person name="King N."/>
            <person name="Lang F.B.F."/>
            <person name="Roger A.J."/>
            <person name="Ruiz-Trillo I."/>
            <person name="Haas B."/>
            <person name="Nusbaum C."/>
            <person name="Birren B."/>
        </authorList>
    </citation>
    <scope>NUCLEOTIDE SEQUENCE [LARGE SCALE GENOMIC DNA]</scope>
    <source>
        <strain evidence="2 3">JP610</strain>
    </source>
</reference>
<accession>A0A0L0GDK0</accession>
<feature type="region of interest" description="Disordered" evidence="1">
    <location>
        <begin position="63"/>
        <end position="88"/>
    </location>
</feature>
<feature type="compositionally biased region" description="Polar residues" evidence="1">
    <location>
        <begin position="73"/>
        <end position="88"/>
    </location>
</feature>
<protein>
    <submittedName>
        <fullName evidence="2">Uncharacterized protein</fullName>
    </submittedName>
</protein>
<gene>
    <name evidence="2" type="ORF">SARC_00887</name>
</gene>
<evidence type="ECO:0000313" key="3">
    <source>
        <dbReference type="Proteomes" id="UP000054560"/>
    </source>
</evidence>
<evidence type="ECO:0000256" key="1">
    <source>
        <dbReference type="SAM" id="MobiDB-lite"/>
    </source>
</evidence>
<dbReference type="AlphaFoldDB" id="A0A0L0GDK0"/>
<keyword evidence="3" id="KW-1185">Reference proteome</keyword>
<name>A0A0L0GDK0_9EUKA</name>
<evidence type="ECO:0000313" key="2">
    <source>
        <dbReference type="EMBL" id="KNC86994.1"/>
    </source>
</evidence>
<dbReference type="GeneID" id="25901391"/>
<organism evidence="2 3">
    <name type="scientific">Sphaeroforma arctica JP610</name>
    <dbReference type="NCBI Taxonomy" id="667725"/>
    <lineage>
        <taxon>Eukaryota</taxon>
        <taxon>Ichthyosporea</taxon>
        <taxon>Ichthyophonida</taxon>
        <taxon>Sphaeroforma</taxon>
    </lineage>
</organism>
<dbReference type="EMBL" id="KQ241627">
    <property type="protein sequence ID" value="KNC86994.1"/>
    <property type="molecule type" value="Genomic_DNA"/>
</dbReference>
<proteinExistence type="predicted"/>
<dbReference type="RefSeq" id="XP_014160896.1">
    <property type="nucleotide sequence ID" value="XM_014305421.1"/>
</dbReference>
<sequence length="199" mass="22223">MYFWGVLIRRKNTVGQTFPNHCRSPGAHGLTRMRRQHRTLGLDVGHVKRISLLAQHTHHVALSHTQPGGAPTHCTSAGETSTRTQQAPGNNFHLQVNLVDEDDQIPDPTPDEVGESEVMHIHDLVDESYFDSEDELMEAEQGFDPIPSSTQVTRFVSVASPCFSMQNNLITQPMTVRRHGSILSSNAWHRSCPHCQDAN</sequence>